<accession>A0ABN3T4A0</accession>
<feature type="transmembrane region" description="Helical" evidence="6">
    <location>
        <begin position="273"/>
        <end position="293"/>
    </location>
</feature>
<organism evidence="8 9">
    <name type="scientific">Streptomyces lunalinharesii</name>
    <dbReference type="NCBI Taxonomy" id="333384"/>
    <lineage>
        <taxon>Bacteria</taxon>
        <taxon>Bacillati</taxon>
        <taxon>Actinomycetota</taxon>
        <taxon>Actinomycetes</taxon>
        <taxon>Kitasatosporales</taxon>
        <taxon>Streptomycetaceae</taxon>
        <taxon>Streptomyces</taxon>
    </lineage>
</organism>
<feature type="transmembrane region" description="Helical" evidence="6">
    <location>
        <begin position="49"/>
        <end position="70"/>
    </location>
</feature>
<name>A0ABN3T4A0_9ACTN</name>
<feature type="transmembrane region" description="Helical" evidence="6">
    <location>
        <begin position="299"/>
        <end position="321"/>
    </location>
</feature>
<feature type="transmembrane region" description="Helical" evidence="6">
    <location>
        <begin position="363"/>
        <end position="381"/>
    </location>
</feature>
<feature type="domain" description="Major facilitator superfamily (MFS) profile" evidence="7">
    <location>
        <begin position="13"/>
        <end position="386"/>
    </location>
</feature>
<evidence type="ECO:0000313" key="8">
    <source>
        <dbReference type="EMBL" id="GAA2692044.1"/>
    </source>
</evidence>
<reference evidence="8 9" key="1">
    <citation type="journal article" date="2019" name="Int. J. Syst. Evol. Microbiol.">
        <title>The Global Catalogue of Microorganisms (GCM) 10K type strain sequencing project: providing services to taxonomists for standard genome sequencing and annotation.</title>
        <authorList>
            <consortium name="The Broad Institute Genomics Platform"/>
            <consortium name="The Broad Institute Genome Sequencing Center for Infectious Disease"/>
            <person name="Wu L."/>
            <person name="Ma J."/>
        </authorList>
    </citation>
    <scope>NUCLEOTIDE SEQUENCE [LARGE SCALE GENOMIC DNA]</scope>
    <source>
        <strain evidence="8 9">JCM 16374</strain>
    </source>
</reference>
<dbReference type="PANTHER" id="PTHR43124:SF3">
    <property type="entry name" value="CHLORAMPHENICOL EFFLUX PUMP RV0191"/>
    <property type="match status" value="1"/>
</dbReference>
<feature type="transmembrane region" description="Helical" evidence="6">
    <location>
        <begin position="333"/>
        <end position="351"/>
    </location>
</feature>
<evidence type="ECO:0000259" key="7">
    <source>
        <dbReference type="PROSITE" id="PS50850"/>
    </source>
</evidence>
<feature type="transmembrane region" description="Helical" evidence="6">
    <location>
        <begin position="20"/>
        <end position="42"/>
    </location>
</feature>
<feature type="transmembrane region" description="Helical" evidence="6">
    <location>
        <begin position="243"/>
        <end position="266"/>
    </location>
</feature>
<keyword evidence="3 6" id="KW-0812">Transmembrane</keyword>
<dbReference type="InterPro" id="IPR050189">
    <property type="entry name" value="MFS_Efflux_Transporters"/>
</dbReference>
<dbReference type="InterPro" id="IPR020846">
    <property type="entry name" value="MFS_dom"/>
</dbReference>
<dbReference type="RefSeq" id="WP_344584590.1">
    <property type="nucleotide sequence ID" value="NZ_BAAARK010000059.1"/>
</dbReference>
<comment type="caution">
    <text evidence="8">The sequence shown here is derived from an EMBL/GenBank/DDBJ whole genome shotgun (WGS) entry which is preliminary data.</text>
</comment>
<proteinExistence type="predicted"/>
<protein>
    <submittedName>
        <fullName evidence="8">MFS transporter</fullName>
    </submittedName>
</protein>
<dbReference type="InterPro" id="IPR036259">
    <property type="entry name" value="MFS_trans_sf"/>
</dbReference>
<comment type="subcellular location">
    <subcellularLocation>
        <location evidence="1">Cell membrane</location>
        <topology evidence="1">Multi-pass membrane protein</topology>
    </subcellularLocation>
</comment>
<gene>
    <name evidence="8" type="ORF">GCM10009864_78200</name>
</gene>
<feature type="transmembrane region" description="Helical" evidence="6">
    <location>
        <begin position="141"/>
        <end position="163"/>
    </location>
</feature>
<dbReference type="Gene3D" id="1.20.1250.20">
    <property type="entry name" value="MFS general substrate transporter like domains"/>
    <property type="match status" value="1"/>
</dbReference>
<sequence>MSETVAAGRRERMPFSLVVAAFWSTFDRFVVTPMLVAIAAGMHARLAEAVAVASAYFLAYGCLQPAWGMLSDRFGRVRMLRFALLGALAGGALSALAPSMTVLLIARVITGACYGGVNPTAVTYVGDTVPAELVKRALSPFYAAGGVGTAAGIALGGIIAAAVSWRAGFALPAIAALVLCLVLRRLPEPAHAAAGNPWQQIRTVLRSGWALLVIGSGFLMGAAVLGCVTFLPALLEHHGHSASVAGLVTAVFGLSGLAWSLLYNALTRTLPRWALIGIGGVLVVAALLVASMGARLVTVVIAAVLLGGGWMFGNSSLAAWAATVLPQVRGTAVALYVTGLFVGGGVAPALAAGPVGQGRYSTVFLTGAALAALTTVIATLGDQRFNATRAHDSGNG</sequence>
<keyword evidence="2" id="KW-1003">Cell membrane</keyword>
<dbReference type="Pfam" id="PF07690">
    <property type="entry name" value="MFS_1"/>
    <property type="match status" value="1"/>
</dbReference>
<evidence type="ECO:0000256" key="1">
    <source>
        <dbReference type="ARBA" id="ARBA00004651"/>
    </source>
</evidence>
<dbReference type="PROSITE" id="PS50850">
    <property type="entry name" value="MFS"/>
    <property type="match status" value="1"/>
</dbReference>
<dbReference type="SUPFAM" id="SSF103473">
    <property type="entry name" value="MFS general substrate transporter"/>
    <property type="match status" value="1"/>
</dbReference>
<evidence type="ECO:0000256" key="6">
    <source>
        <dbReference type="SAM" id="Phobius"/>
    </source>
</evidence>
<keyword evidence="4 6" id="KW-1133">Transmembrane helix</keyword>
<evidence type="ECO:0000313" key="9">
    <source>
        <dbReference type="Proteomes" id="UP001500994"/>
    </source>
</evidence>
<keyword evidence="5 6" id="KW-0472">Membrane</keyword>
<feature type="transmembrane region" description="Helical" evidence="6">
    <location>
        <begin position="208"/>
        <end position="231"/>
    </location>
</feature>
<dbReference type="Proteomes" id="UP001500994">
    <property type="component" value="Unassembled WGS sequence"/>
</dbReference>
<evidence type="ECO:0000256" key="3">
    <source>
        <dbReference type="ARBA" id="ARBA00022692"/>
    </source>
</evidence>
<keyword evidence="9" id="KW-1185">Reference proteome</keyword>
<dbReference type="EMBL" id="BAAARK010000059">
    <property type="protein sequence ID" value="GAA2692044.1"/>
    <property type="molecule type" value="Genomic_DNA"/>
</dbReference>
<evidence type="ECO:0000256" key="2">
    <source>
        <dbReference type="ARBA" id="ARBA00022475"/>
    </source>
</evidence>
<dbReference type="InterPro" id="IPR011701">
    <property type="entry name" value="MFS"/>
</dbReference>
<evidence type="ECO:0000256" key="4">
    <source>
        <dbReference type="ARBA" id="ARBA00022989"/>
    </source>
</evidence>
<evidence type="ECO:0000256" key="5">
    <source>
        <dbReference type="ARBA" id="ARBA00023136"/>
    </source>
</evidence>
<dbReference type="PANTHER" id="PTHR43124">
    <property type="entry name" value="PURINE EFFLUX PUMP PBUE"/>
    <property type="match status" value="1"/>
</dbReference>
<feature type="transmembrane region" description="Helical" evidence="6">
    <location>
        <begin position="82"/>
        <end position="106"/>
    </location>
</feature>